<dbReference type="AlphaFoldDB" id="A0AAN9TJ97"/>
<evidence type="ECO:0000313" key="2">
    <source>
        <dbReference type="Proteomes" id="UP001367676"/>
    </source>
</evidence>
<gene>
    <name evidence="1" type="ORF">V9T40_002653</name>
</gene>
<dbReference type="EMBL" id="JBBCAQ010000022">
    <property type="protein sequence ID" value="KAK7591040.1"/>
    <property type="molecule type" value="Genomic_DNA"/>
</dbReference>
<dbReference type="Proteomes" id="UP001367676">
    <property type="component" value="Unassembled WGS sequence"/>
</dbReference>
<organism evidence="1 2">
    <name type="scientific">Parthenolecanium corni</name>
    <dbReference type="NCBI Taxonomy" id="536013"/>
    <lineage>
        <taxon>Eukaryota</taxon>
        <taxon>Metazoa</taxon>
        <taxon>Ecdysozoa</taxon>
        <taxon>Arthropoda</taxon>
        <taxon>Hexapoda</taxon>
        <taxon>Insecta</taxon>
        <taxon>Pterygota</taxon>
        <taxon>Neoptera</taxon>
        <taxon>Paraneoptera</taxon>
        <taxon>Hemiptera</taxon>
        <taxon>Sternorrhyncha</taxon>
        <taxon>Coccoidea</taxon>
        <taxon>Coccidae</taxon>
        <taxon>Parthenolecanium</taxon>
    </lineage>
</organism>
<sequence>MTGVTSLLWSFLVDHEQSVVLCHYSYINKLVVTTHFSSGGLNFRLDVSIFDRISHFSSGCLNFRLDVSTFGWMSQMREPDKK</sequence>
<protein>
    <submittedName>
        <fullName evidence="1">Uncharacterized protein</fullName>
    </submittedName>
</protein>
<keyword evidence="2" id="KW-1185">Reference proteome</keyword>
<evidence type="ECO:0000313" key="1">
    <source>
        <dbReference type="EMBL" id="KAK7591040.1"/>
    </source>
</evidence>
<reference evidence="1 2" key="1">
    <citation type="submission" date="2024-03" db="EMBL/GenBank/DDBJ databases">
        <title>Adaptation during the transition from Ophiocordyceps entomopathogen to insect associate is accompanied by gene loss and intensified selection.</title>
        <authorList>
            <person name="Ward C.M."/>
            <person name="Onetto C.A."/>
            <person name="Borneman A.R."/>
        </authorList>
    </citation>
    <scope>NUCLEOTIDE SEQUENCE [LARGE SCALE GENOMIC DNA]</scope>
    <source>
        <strain evidence="1">AWRI1</strain>
        <tissue evidence="1">Single Adult Female</tissue>
    </source>
</reference>
<name>A0AAN9TJ97_9HEMI</name>
<accession>A0AAN9TJ97</accession>
<proteinExistence type="predicted"/>
<comment type="caution">
    <text evidence="1">The sequence shown here is derived from an EMBL/GenBank/DDBJ whole genome shotgun (WGS) entry which is preliminary data.</text>
</comment>